<dbReference type="STRING" id="566551.HMPREF0201_02754"/>
<evidence type="ECO:0000313" key="1">
    <source>
        <dbReference type="EMBL" id="EPF16394.1"/>
    </source>
</evidence>
<accession>S3JT93</accession>
<protein>
    <submittedName>
        <fullName evidence="1">Uncharacterized protein</fullName>
    </submittedName>
</protein>
<proteinExistence type="predicted"/>
<gene>
    <name evidence="1" type="ORF">HMPREF0201_02754</name>
</gene>
<organism evidence="1 2">
    <name type="scientific">Cedecea davisae DSM 4568</name>
    <dbReference type="NCBI Taxonomy" id="566551"/>
    <lineage>
        <taxon>Bacteria</taxon>
        <taxon>Pseudomonadati</taxon>
        <taxon>Pseudomonadota</taxon>
        <taxon>Gammaproteobacteria</taxon>
        <taxon>Enterobacterales</taxon>
        <taxon>Enterobacteriaceae</taxon>
        <taxon>Cedecea</taxon>
    </lineage>
</organism>
<reference evidence="1 2" key="1">
    <citation type="submission" date="2013-04" db="EMBL/GenBank/DDBJ databases">
        <authorList>
            <person name="Weinstock G."/>
            <person name="Sodergren E."/>
            <person name="Lobos E.A."/>
            <person name="Fulton L."/>
            <person name="Fulton R."/>
            <person name="Courtney L."/>
            <person name="Fronick C."/>
            <person name="O'Laughlin M."/>
            <person name="Godfrey J."/>
            <person name="Wilson R.M."/>
            <person name="Miner T."/>
            <person name="Farmer C."/>
            <person name="Delehaunty K."/>
            <person name="Cordes M."/>
            <person name="Minx P."/>
            <person name="Tomlinson C."/>
            <person name="Chen J."/>
            <person name="Wollam A."/>
            <person name="Pepin K.H."/>
            <person name="Palsikar V.B."/>
            <person name="Zhang X."/>
            <person name="Suruliraj S."/>
            <person name="Perna N.T."/>
            <person name="Plunkett G."/>
            <person name="Warren W."/>
            <person name="Mitreva M."/>
            <person name="Mardis E.R."/>
            <person name="Wilson R.K."/>
        </authorList>
    </citation>
    <scope>NUCLEOTIDE SEQUENCE [LARGE SCALE GENOMIC DNA]</scope>
    <source>
        <strain evidence="1 2">DSM 4568</strain>
    </source>
</reference>
<sequence>MDGTLLEVTYAWKDGTSMMKHLNGNRTGREDCINGQSIFKLVKDIDQVA</sequence>
<name>S3JT93_9ENTR</name>
<dbReference type="AlphaFoldDB" id="S3JT93"/>
<dbReference type="EMBL" id="ATDT01000023">
    <property type="protein sequence ID" value="EPF16394.1"/>
    <property type="molecule type" value="Genomic_DNA"/>
</dbReference>
<comment type="caution">
    <text evidence="1">The sequence shown here is derived from an EMBL/GenBank/DDBJ whole genome shotgun (WGS) entry which is preliminary data.</text>
</comment>
<dbReference type="Proteomes" id="UP000014585">
    <property type="component" value="Unassembled WGS sequence"/>
</dbReference>
<evidence type="ECO:0000313" key="2">
    <source>
        <dbReference type="Proteomes" id="UP000014585"/>
    </source>
</evidence>
<dbReference type="HOGENOM" id="CLU_207758_0_0_6"/>